<feature type="domain" description="Isocitrate dehydrogenase kinase/phosphatase (AceK) regulatory" evidence="1">
    <location>
        <begin position="6"/>
        <end position="109"/>
    </location>
</feature>
<dbReference type="Pfam" id="PF20423">
    <property type="entry name" value="AceK_regulatory"/>
    <property type="match status" value="1"/>
</dbReference>
<organism evidence="2 3">
    <name type="scientific">Klebsiella aerogenes</name>
    <name type="common">Enterobacter aerogenes</name>
    <dbReference type="NCBI Taxonomy" id="548"/>
    <lineage>
        <taxon>Bacteria</taxon>
        <taxon>Pseudomonadati</taxon>
        <taxon>Pseudomonadota</taxon>
        <taxon>Gammaproteobacteria</taxon>
        <taxon>Enterobacterales</taxon>
        <taxon>Enterobacteriaceae</taxon>
        <taxon>Klebsiella/Raoultella group</taxon>
        <taxon>Klebsiella</taxon>
    </lineage>
</organism>
<dbReference type="GO" id="GO:0008772">
    <property type="term" value="F:[isocitrate dehydrogenase (NADP+)] kinase activity"/>
    <property type="evidence" value="ECO:0007669"/>
    <property type="project" value="InterPro"/>
</dbReference>
<protein>
    <submittedName>
        <fullName evidence="2">Isocitrate dehydrogenase kinase/phosphatase AceK regulatory subunit</fullName>
    </submittedName>
</protein>
<feature type="non-terminal residue" evidence="2">
    <location>
        <position position="1"/>
    </location>
</feature>
<dbReference type="InterPro" id="IPR010452">
    <property type="entry name" value="Isocitrate_DH_AceK"/>
</dbReference>
<proteinExistence type="predicted"/>
<reference evidence="2" key="1">
    <citation type="submission" date="2023-11" db="EMBL/GenBank/DDBJ databases">
        <title>Detection of rare carbapenemases in Enterobacterales - comparison of two colorimetric and two CIM-based carbapenemase assays.</title>
        <authorList>
            <person name="Schaffarczyk L."/>
            <person name="Noster J."/>
            <person name="Stelzer Y."/>
            <person name="Sattler J."/>
            <person name="Gatermann S."/>
            <person name="Hamprecht A."/>
        </authorList>
    </citation>
    <scope>NUCLEOTIDE SEQUENCE</scope>
    <source>
        <strain evidence="2">CIM-Cont-037</strain>
    </source>
</reference>
<dbReference type="GO" id="GO:0005737">
    <property type="term" value="C:cytoplasm"/>
    <property type="evidence" value="ECO:0007669"/>
    <property type="project" value="InterPro"/>
</dbReference>
<evidence type="ECO:0000313" key="3">
    <source>
        <dbReference type="Proteomes" id="UP001279012"/>
    </source>
</evidence>
<accession>A0AAW9EDE1</accession>
<dbReference type="Proteomes" id="UP001279012">
    <property type="component" value="Unassembled WGS sequence"/>
</dbReference>
<name>A0AAW9EDE1_KLEAE</name>
<dbReference type="AlphaFoldDB" id="A0AAW9EDE1"/>
<dbReference type="InterPro" id="IPR046854">
    <property type="entry name" value="AceK_regulatory"/>
</dbReference>
<gene>
    <name evidence="2" type="ORF">SJ059_26445</name>
</gene>
<dbReference type="EMBL" id="JAWZZT010000390">
    <property type="protein sequence ID" value="MDX7017976.1"/>
    <property type="molecule type" value="Genomic_DNA"/>
</dbReference>
<sequence length="110" mass="13200">HDIDKESVFLQKVKERYTQLLPNYPRFEIAESFFNSVYCRLFHHRELNKKNLFVFSSQPAYRFAQAPRPLSRTFVIQSDLPALLQDILSRLPLRLPWQNKSRDIQFICQT</sequence>
<dbReference type="GO" id="GO:0005524">
    <property type="term" value="F:ATP binding"/>
    <property type="evidence" value="ECO:0007669"/>
    <property type="project" value="TreeGrafter"/>
</dbReference>
<dbReference type="PANTHER" id="PTHR39559">
    <property type="match status" value="1"/>
</dbReference>
<dbReference type="GO" id="GO:0006006">
    <property type="term" value="P:glucose metabolic process"/>
    <property type="evidence" value="ECO:0007669"/>
    <property type="project" value="InterPro"/>
</dbReference>
<dbReference type="GO" id="GO:0016208">
    <property type="term" value="F:AMP binding"/>
    <property type="evidence" value="ECO:0007669"/>
    <property type="project" value="TreeGrafter"/>
</dbReference>
<feature type="non-terminal residue" evidence="2">
    <location>
        <position position="110"/>
    </location>
</feature>
<dbReference type="PANTHER" id="PTHR39559:SF1">
    <property type="entry name" value="ISOCITRATE DEHYDROGENASE KINASE_PHOSPHATASE"/>
    <property type="match status" value="1"/>
</dbReference>
<evidence type="ECO:0000313" key="2">
    <source>
        <dbReference type="EMBL" id="MDX7017976.1"/>
    </source>
</evidence>
<evidence type="ECO:0000259" key="1">
    <source>
        <dbReference type="Pfam" id="PF20423"/>
    </source>
</evidence>
<comment type="caution">
    <text evidence="2">The sequence shown here is derived from an EMBL/GenBank/DDBJ whole genome shotgun (WGS) entry which is preliminary data.</text>
</comment>
<dbReference type="GO" id="GO:0004721">
    <property type="term" value="F:phosphoprotein phosphatase activity"/>
    <property type="evidence" value="ECO:0007669"/>
    <property type="project" value="TreeGrafter"/>
</dbReference>